<protein>
    <submittedName>
        <fullName evidence="2">Uncharacterized protein</fullName>
    </submittedName>
</protein>
<feature type="region of interest" description="Disordered" evidence="1">
    <location>
        <begin position="15"/>
        <end position="54"/>
    </location>
</feature>
<dbReference type="Proteomes" id="UP000186594">
    <property type="component" value="Unassembled WGS sequence"/>
</dbReference>
<accession>A0A1U7LMI7</accession>
<comment type="caution">
    <text evidence="2">The sequence shown here is derived from an EMBL/GenBank/DDBJ whole genome shotgun (WGS) entry which is preliminary data.</text>
</comment>
<proteinExistence type="predicted"/>
<evidence type="ECO:0000313" key="2">
    <source>
        <dbReference type="EMBL" id="OLL23731.1"/>
    </source>
</evidence>
<name>A0A1U7LMI7_NEOID</name>
<evidence type="ECO:0000256" key="1">
    <source>
        <dbReference type="SAM" id="MobiDB-lite"/>
    </source>
</evidence>
<feature type="compositionally biased region" description="Polar residues" evidence="1">
    <location>
        <begin position="18"/>
        <end position="33"/>
    </location>
</feature>
<evidence type="ECO:0000313" key="3">
    <source>
        <dbReference type="Proteomes" id="UP000186594"/>
    </source>
</evidence>
<organism evidence="2 3">
    <name type="scientific">Neolecta irregularis (strain DAH-3)</name>
    <dbReference type="NCBI Taxonomy" id="1198029"/>
    <lineage>
        <taxon>Eukaryota</taxon>
        <taxon>Fungi</taxon>
        <taxon>Dikarya</taxon>
        <taxon>Ascomycota</taxon>
        <taxon>Taphrinomycotina</taxon>
        <taxon>Neolectales</taxon>
        <taxon>Neolectaceae</taxon>
        <taxon>Neolecta</taxon>
    </lineage>
</organism>
<reference evidence="2 3" key="1">
    <citation type="submission" date="2016-04" db="EMBL/GenBank/DDBJ databases">
        <title>Evolutionary innovation and constraint leading to complex multicellularity in the Ascomycota.</title>
        <authorList>
            <person name="Cisse O."/>
            <person name="Nguyen A."/>
            <person name="Hewitt D.A."/>
            <person name="Jedd G."/>
            <person name="Stajich J.E."/>
        </authorList>
    </citation>
    <scope>NUCLEOTIDE SEQUENCE [LARGE SCALE GENOMIC DNA]</scope>
    <source>
        <strain evidence="2 3">DAH-3</strain>
    </source>
</reference>
<dbReference type="AlphaFoldDB" id="A0A1U7LMI7"/>
<keyword evidence="3" id="KW-1185">Reference proteome</keyword>
<gene>
    <name evidence="2" type="ORF">NEOLI_003919</name>
</gene>
<dbReference type="EMBL" id="LXFE01001333">
    <property type="protein sequence ID" value="OLL23731.1"/>
    <property type="molecule type" value="Genomic_DNA"/>
</dbReference>
<sequence>MVKFVASPIRMLTRSRSRQLSANSSDSNQSIVPTESHRVKRKRSHSPTVDTKSARPRVAPKLEWTFEMTEFLRVEITSKFPFIGLDPYIVCSGSPECKDKWRQTARKISSKFEVHVTLQDAQLEWYLYKEGYFAKHGEMYTDGLPIDRLRHLYECMKAYEYDVTDKGPNQVSDSIIS</sequence>